<dbReference type="Pfam" id="PF02518">
    <property type="entry name" value="HATPase_c"/>
    <property type="match status" value="1"/>
</dbReference>
<dbReference type="EC" id="2.7.13.3" evidence="2"/>
<feature type="transmembrane region" description="Helical" evidence="10">
    <location>
        <begin position="134"/>
        <end position="152"/>
    </location>
</feature>
<feature type="transmembrane region" description="Helical" evidence="10">
    <location>
        <begin position="66"/>
        <end position="91"/>
    </location>
</feature>
<keyword evidence="8" id="KW-0902">Two-component regulatory system</keyword>
<keyword evidence="5" id="KW-0547">Nucleotide-binding</keyword>
<feature type="transmembrane region" description="Helical" evidence="10">
    <location>
        <begin position="6"/>
        <end position="22"/>
    </location>
</feature>
<comment type="catalytic activity">
    <reaction evidence="1">
        <text>ATP + protein L-histidine = ADP + protein N-phospho-L-histidine.</text>
        <dbReference type="EC" id="2.7.13.3"/>
    </reaction>
</comment>
<keyword evidence="7" id="KW-0067">ATP-binding</keyword>
<dbReference type="InterPro" id="IPR003594">
    <property type="entry name" value="HATPase_dom"/>
</dbReference>
<evidence type="ECO:0000256" key="2">
    <source>
        <dbReference type="ARBA" id="ARBA00012438"/>
    </source>
</evidence>
<feature type="domain" description="Histidine kinase" evidence="11">
    <location>
        <begin position="241"/>
        <end position="450"/>
    </location>
</feature>
<proteinExistence type="predicted"/>
<evidence type="ECO:0000256" key="1">
    <source>
        <dbReference type="ARBA" id="ARBA00000085"/>
    </source>
</evidence>
<keyword evidence="10" id="KW-0472">Membrane</keyword>
<dbReference type="PRINTS" id="PR00344">
    <property type="entry name" value="BCTRLSENSOR"/>
</dbReference>
<dbReference type="SUPFAM" id="SSF55874">
    <property type="entry name" value="ATPase domain of HSP90 chaperone/DNA topoisomerase II/histidine kinase"/>
    <property type="match status" value="1"/>
</dbReference>
<dbReference type="InterPro" id="IPR005467">
    <property type="entry name" value="His_kinase_dom"/>
</dbReference>
<evidence type="ECO:0000256" key="6">
    <source>
        <dbReference type="ARBA" id="ARBA00022777"/>
    </source>
</evidence>
<protein>
    <recommendedName>
        <fullName evidence="2">histidine kinase</fullName>
        <ecNumber evidence="2">2.7.13.3</ecNumber>
    </recommendedName>
</protein>
<keyword evidence="3" id="KW-0597">Phosphoprotein</keyword>
<gene>
    <name evidence="12" type="ORF">J2Z37_003846</name>
</gene>
<dbReference type="RefSeq" id="WP_209811838.1">
    <property type="nucleotide sequence ID" value="NZ_JAGGKT010000013.1"/>
</dbReference>
<feature type="transmembrane region" description="Helical" evidence="10">
    <location>
        <begin position="29"/>
        <end position="46"/>
    </location>
</feature>
<dbReference type="PANTHER" id="PTHR43065:SF10">
    <property type="entry name" value="PEROXIDE STRESS-ACTIVATED HISTIDINE KINASE MAK3"/>
    <property type="match status" value="1"/>
</dbReference>
<sequence length="476" mass="54590">MFMGVVLLALWSMSILLIIKDRKVPSSRWASLTAFIGGFGFLAGIIDDELRPVLQDFINPSFDVMLHYAANTASLICQMGMPYAFLLFALHSWPAIKEQTRKWVAGIAMLPIIYSLVTTPVVPELLINYRITNIWVVPYLLFSSLLLVYLYFHEKDPLLRRGRYVVLMIGVAPILFITLTIYIFRLYGWYEAWRYNALLIFAQFLLFVGFALKHGVLGVKLSVEQNRLNMTLRALTSGTSILNHSIKNEVGKMQLILHRLNRLTEGQPEIREDIRDLQQSTEHMLNMVQRIQGKVQEIPLKESDCPMDELLNQAIDHVQPYLQQKQIELVLVSKPRWTLRVDPVQLKEVWINLLMNAIEAVPVGGKLEVESYVSKKYFVFVLKDNGKGISKEQLAHVFEPFFSTKKHSESHFGLGLAYCYQVLRKHQGLMEMDSTVGSGTRVYLYIPRKRQMNVSEMEQKEGGHKNETNSGHDGGR</sequence>
<evidence type="ECO:0000256" key="7">
    <source>
        <dbReference type="ARBA" id="ARBA00022840"/>
    </source>
</evidence>
<feature type="transmembrane region" description="Helical" evidence="10">
    <location>
        <begin position="164"/>
        <end position="187"/>
    </location>
</feature>
<feature type="region of interest" description="Disordered" evidence="9">
    <location>
        <begin position="455"/>
        <end position="476"/>
    </location>
</feature>
<evidence type="ECO:0000256" key="8">
    <source>
        <dbReference type="ARBA" id="ARBA00023012"/>
    </source>
</evidence>
<organism evidence="12 13">
    <name type="scientific">Ammoniphilus resinae</name>
    <dbReference type="NCBI Taxonomy" id="861532"/>
    <lineage>
        <taxon>Bacteria</taxon>
        <taxon>Bacillati</taxon>
        <taxon>Bacillota</taxon>
        <taxon>Bacilli</taxon>
        <taxon>Bacillales</taxon>
        <taxon>Paenibacillaceae</taxon>
        <taxon>Aneurinibacillus group</taxon>
        <taxon>Ammoniphilus</taxon>
    </lineage>
</organism>
<keyword evidence="13" id="KW-1185">Reference proteome</keyword>
<keyword evidence="6 12" id="KW-0418">Kinase</keyword>
<dbReference type="GO" id="GO:0016301">
    <property type="term" value="F:kinase activity"/>
    <property type="evidence" value="ECO:0007669"/>
    <property type="project" value="UniProtKB-KW"/>
</dbReference>
<evidence type="ECO:0000256" key="9">
    <source>
        <dbReference type="SAM" id="MobiDB-lite"/>
    </source>
</evidence>
<evidence type="ECO:0000313" key="13">
    <source>
        <dbReference type="Proteomes" id="UP001519343"/>
    </source>
</evidence>
<evidence type="ECO:0000256" key="10">
    <source>
        <dbReference type="SAM" id="Phobius"/>
    </source>
</evidence>
<keyword evidence="10" id="KW-0812">Transmembrane</keyword>
<feature type="compositionally biased region" description="Basic and acidic residues" evidence="9">
    <location>
        <begin position="457"/>
        <end position="467"/>
    </location>
</feature>
<dbReference type="InterPro" id="IPR036890">
    <property type="entry name" value="HATPase_C_sf"/>
</dbReference>
<dbReference type="Gene3D" id="3.30.565.10">
    <property type="entry name" value="Histidine kinase-like ATPase, C-terminal domain"/>
    <property type="match status" value="1"/>
</dbReference>
<name>A0ABS4GU89_9BACL</name>
<feature type="transmembrane region" description="Helical" evidence="10">
    <location>
        <begin position="193"/>
        <end position="212"/>
    </location>
</feature>
<evidence type="ECO:0000256" key="4">
    <source>
        <dbReference type="ARBA" id="ARBA00022679"/>
    </source>
</evidence>
<dbReference type="SMART" id="SM00387">
    <property type="entry name" value="HATPase_c"/>
    <property type="match status" value="1"/>
</dbReference>
<comment type="caution">
    <text evidence="12">The sequence shown here is derived from an EMBL/GenBank/DDBJ whole genome shotgun (WGS) entry which is preliminary data.</text>
</comment>
<keyword evidence="10" id="KW-1133">Transmembrane helix</keyword>
<keyword evidence="4" id="KW-0808">Transferase</keyword>
<dbReference type="InterPro" id="IPR004358">
    <property type="entry name" value="Sig_transdc_His_kin-like_C"/>
</dbReference>
<evidence type="ECO:0000256" key="5">
    <source>
        <dbReference type="ARBA" id="ARBA00022741"/>
    </source>
</evidence>
<evidence type="ECO:0000259" key="11">
    <source>
        <dbReference type="PROSITE" id="PS50109"/>
    </source>
</evidence>
<dbReference type="EMBL" id="JAGGKT010000013">
    <property type="protein sequence ID" value="MBP1933833.1"/>
    <property type="molecule type" value="Genomic_DNA"/>
</dbReference>
<evidence type="ECO:0000256" key="3">
    <source>
        <dbReference type="ARBA" id="ARBA00022553"/>
    </source>
</evidence>
<evidence type="ECO:0000313" key="12">
    <source>
        <dbReference type="EMBL" id="MBP1933833.1"/>
    </source>
</evidence>
<feature type="transmembrane region" description="Helical" evidence="10">
    <location>
        <begin position="103"/>
        <end position="122"/>
    </location>
</feature>
<dbReference type="PROSITE" id="PS50109">
    <property type="entry name" value="HIS_KIN"/>
    <property type="match status" value="1"/>
</dbReference>
<reference evidence="12 13" key="1">
    <citation type="submission" date="2021-03" db="EMBL/GenBank/DDBJ databases">
        <title>Genomic Encyclopedia of Type Strains, Phase IV (KMG-IV): sequencing the most valuable type-strain genomes for metagenomic binning, comparative biology and taxonomic classification.</title>
        <authorList>
            <person name="Goeker M."/>
        </authorList>
    </citation>
    <scope>NUCLEOTIDE SEQUENCE [LARGE SCALE GENOMIC DNA]</scope>
    <source>
        <strain evidence="12 13">DSM 24738</strain>
    </source>
</reference>
<dbReference type="PANTHER" id="PTHR43065">
    <property type="entry name" value="SENSOR HISTIDINE KINASE"/>
    <property type="match status" value="1"/>
</dbReference>
<dbReference type="Proteomes" id="UP001519343">
    <property type="component" value="Unassembled WGS sequence"/>
</dbReference>
<accession>A0ABS4GU89</accession>